<proteinExistence type="predicted"/>
<evidence type="ECO:0000313" key="3">
    <source>
        <dbReference type="EMBL" id="KAF2993517.1"/>
    </source>
</evidence>
<reference evidence="3" key="1">
    <citation type="submission" date="2019-04" db="EMBL/GenBank/DDBJ databases">
        <title>Sequencing of skin fungus with MAO and IRED activity.</title>
        <authorList>
            <person name="Marsaioli A.J."/>
            <person name="Bonatto J.M.C."/>
            <person name="Reis Junior O."/>
        </authorList>
    </citation>
    <scope>NUCLEOTIDE SEQUENCE</scope>
    <source>
        <strain evidence="3">30M1</strain>
    </source>
</reference>
<organism evidence="3 4">
    <name type="scientific">Curvularia kusanoi</name>
    <name type="common">Cochliobolus kusanoi</name>
    <dbReference type="NCBI Taxonomy" id="90978"/>
    <lineage>
        <taxon>Eukaryota</taxon>
        <taxon>Fungi</taxon>
        <taxon>Dikarya</taxon>
        <taxon>Ascomycota</taxon>
        <taxon>Pezizomycotina</taxon>
        <taxon>Dothideomycetes</taxon>
        <taxon>Pleosporomycetidae</taxon>
        <taxon>Pleosporales</taxon>
        <taxon>Pleosporineae</taxon>
        <taxon>Pleosporaceae</taxon>
        <taxon>Curvularia</taxon>
    </lineage>
</organism>
<name>A0A9P4W1T4_CURKU</name>
<dbReference type="AlphaFoldDB" id="A0A9P4W1T4"/>
<sequence length="158" mass="16185">MQLPLLLLAATALTALAGPTTTTITRTSTITVPALESTQTIPSDIAGTPASTPAASPSTNYVIGTGKPAVCISLKDLLGDGILVAVADFTSDSYACAPSPRFAGFPLTLIVESTSPVEPSNRSLPTRTDTPLPSFSLFRPGAHHPVGEYDSEPAFSAS</sequence>
<accession>A0A9P4W1T4</accession>
<feature type="region of interest" description="Disordered" evidence="1">
    <location>
        <begin position="116"/>
        <end position="137"/>
    </location>
</feature>
<feature type="signal peptide" evidence="2">
    <location>
        <begin position="1"/>
        <end position="17"/>
    </location>
</feature>
<keyword evidence="4" id="KW-1185">Reference proteome</keyword>
<keyword evidence="2" id="KW-0732">Signal</keyword>
<gene>
    <name evidence="3" type="ORF">E8E13_001493</name>
</gene>
<comment type="caution">
    <text evidence="3">The sequence shown here is derived from an EMBL/GenBank/DDBJ whole genome shotgun (WGS) entry which is preliminary data.</text>
</comment>
<dbReference type="Proteomes" id="UP000801428">
    <property type="component" value="Unassembled WGS sequence"/>
</dbReference>
<evidence type="ECO:0000256" key="2">
    <source>
        <dbReference type="SAM" id="SignalP"/>
    </source>
</evidence>
<evidence type="ECO:0000313" key="4">
    <source>
        <dbReference type="Proteomes" id="UP000801428"/>
    </source>
</evidence>
<evidence type="ECO:0000256" key="1">
    <source>
        <dbReference type="SAM" id="MobiDB-lite"/>
    </source>
</evidence>
<protein>
    <submittedName>
        <fullName evidence="3">Uncharacterized protein</fullName>
    </submittedName>
</protein>
<feature type="chain" id="PRO_5040171922" evidence="2">
    <location>
        <begin position="18"/>
        <end position="158"/>
    </location>
</feature>
<dbReference type="EMBL" id="SWKU01000051">
    <property type="protein sequence ID" value="KAF2993517.1"/>
    <property type="molecule type" value="Genomic_DNA"/>
</dbReference>
<feature type="compositionally biased region" description="Polar residues" evidence="1">
    <location>
        <begin position="116"/>
        <end position="133"/>
    </location>
</feature>